<dbReference type="GO" id="GO:0004806">
    <property type="term" value="F:triacylglycerol lipase activity"/>
    <property type="evidence" value="ECO:0007669"/>
    <property type="project" value="TreeGrafter"/>
</dbReference>
<dbReference type="AlphaFoldDB" id="A0AAW9JP28"/>
<sequence>MKSVYIPVEGTEIFFRIDGKGSPLVLLHGNGEDSRIFEKQILFFSEHYQVIAIDTRGHGRSEHGTDILNFTRIALDIVAVLDYLSIEKADFIGFSDGGNSAMYLTVKHPSYVKSLILIGANLEPKGMKKTSFLGVKLAYRTTSFLANFSSKFNQRKQIIDLMLKQLNLTTDQLKTINVPTLVIAGEKDMIEEEHTRLIAESIPNAQLAIIPAADHFLIMKHPEMFNKLALEFLLFNSDKTEVNAH</sequence>
<accession>A0AAW9JP28</accession>
<comment type="caution">
    <text evidence="2">The sequence shown here is derived from an EMBL/GenBank/DDBJ whole genome shotgun (WGS) entry which is preliminary data.</text>
</comment>
<dbReference type="InterPro" id="IPR050471">
    <property type="entry name" value="AB_hydrolase"/>
</dbReference>
<dbReference type="GO" id="GO:0046503">
    <property type="term" value="P:glycerolipid catabolic process"/>
    <property type="evidence" value="ECO:0007669"/>
    <property type="project" value="TreeGrafter"/>
</dbReference>
<dbReference type="PANTHER" id="PTHR43433:SF5">
    <property type="entry name" value="AB HYDROLASE-1 DOMAIN-CONTAINING PROTEIN"/>
    <property type="match status" value="1"/>
</dbReference>
<reference evidence="2" key="1">
    <citation type="submission" date="2023-08" db="EMBL/GenBank/DDBJ databases">
        <title>Genomic characterization of piscicolin 126 produced by Carnobacterium maltaromaticum CM22 strain isolated from salmon (Salmo salar).</title>
        <authorList>
            <person name="Gonzalez-Gragera E."/>
            <person name="Garcia-Lopez J.D."/>
            <person name="Teso-Perez C."/>
            <person name="Gimenez-Hernandez I."/>
            <person name="Peralta-Sanchez J.M."/>
            <person name="Valdivia E."/>
            <person name="Montalban-Lopez M."/>
            <person name="Martin-Platero A.M."/>
            <person name="Banos A."/>
            <person name="Martinez-Bueno M."/>
        </authorList>
    </citation>
    <scope>NUCLEOTIDE SEQUENCE</scope>
    <source>
        <strain evidence="2">CM22</strain>
    </source>
</reference>
<evidence type="ECO:0000313" key="3">
    <source>
        <dbReference type="Proteomes" id="UP001290462"/>
    </source>
</evidence>
<dbReference type="Gene3D" id="3.40.50.1820">
    <property type="entry name" value="alpha/beta hydrolase"/>
    <property type="match status" value="1"/>
</dbReference>
<dbReference type="PANTHER" id="PTHR43433">
    <property type="entry name" value="HYDROLASE, ALPHA/BETA FOLD FAMILY PROTEIN"/>
    <property type="match status" value="1"/>
</dbReference>
<proteinExistence type="predicted"/>
<dbReference type="InterPro" id="IPR029058">
    <property type="entry name" value="AB_hydrolase_fold"/>
</dbReference>
<dbReference type="EMBL" id="JAVBVO010000003">
    <property type="protein sequence ID" value="MDZ5758390.1"/>
    <property type="molecule type" value="Genomic_DNA"/>
</dbReference>
<evidence type="ECO:0000313" key="2">
    <source>
        <dbReference type="EMBL" id="MDZ5758390.1"/>
    </source>
</evidence>
<dbReference type="RefSeq" id="WP_201734527.1">
    <property type="nucleotide sequence ID" value="NZ_CAJGUS010000053.1"/>
</dbReference>
<feature type="domain" description="AB hydrolase-1" evidence="1">
    <location>
        <begin position="23"/>
        <end position="124"/>
    </location>
</feature>
<dbReference type="InterPro" id="IPR000073">
    <property type="entry name" value="AB_hydrolase_1"/>
</dbReference>
<protein>
    <submittedName>
        <fullName evidence="2">Alpha/beta hydrolase</fullName>
    </submittedName>
</protein>
<organism evidence="2 3">
    <name type="scientific">Carnobacterium maltaromaticum</name>
    <name type="common">Carnobacterium piscicola</name>
    <dbReference type="NCBI Taxonomy" id="2751"/>
    <lineage>
        <taxon>Bacteria</taxon>
        <taxon>Bacillati</taxon>
        <taxon>Bacillota</taxon>
        <taxon>Bacilli</taxon>
        <taxon>Lactobacillales</taxon>
        <taxon>Carnobacteriaceae</taxon>
        <taxon>Carnobacterium</taxon>
    </lineage>
</organism>
<dbReference type="Pfam" id="PF00561">
    <property type="entry name" value="Abhydrolase_1"/>
    <property type="match status" value="1"/>
</dbReference>
<dbReference type="SUPFAM" id="SSF53474">
    <property type="entry name" value="alpha/beta-Hydrolases"/>
    <property type="match status" value="1"/>
</dbReference>
<name>A0AAW9JP28_CARML</name>
<gene>
    <name evidence="2" type="ORF">RAK27_06910</name>
</gene>
<keyword evidence="2" id="KW-0378">Hydrolase</keyword>
<dbReference type="Proteomes" id="UP001290462">
    <property type="component" value="Unassembled WGS sequence"/>
</dbReference>
<dbReference type="PRINTS" id="PR00111">
    <property type="entry name" value="ABHYDROLASE"/>
</dbReference>
<evidence type="ECO:0000259" key="1">
    <source>
        <dbReference type="Pfam" id="PF00561"/>
    </source>
</evidence>